<dbReference type="InterPro" id="IPR050083">
    <property type="entry name" value="HtpX_protease"/>
</dbReference>
<evidence type="ECO:0000256" key="9">
    <source>
        <dbReference type="ARBA" id="ARBA00023136"/>
    </source>
</evidence>
<keyword evidence="14" id="KW-1185">Reference proteome</keyword>
<accession>A0A6L9SGG3</accession>
<protein>
    <submittedName>
        <fullName evidence="13">M48 family metalloprotease</fullName>
    </submittedName>
</protein>
<dbReference type="AlphaFoldDB" id="A0A6L9SGG3"/>
<evidence type="ECO:0000256" key="6">
    <source>
        <dbReference type="ARBA" id="ARBA00022833"/>
    </source>
</evidence>
<name>A0A6L9SGG3_9ACTN</name>
<keyword evidence="5 10" id="KW-0378">Hydrolase</keyword>
<dbReference type="Proteomes" id="UP000475214">
    <property type="component" value="Unassembled WGS sequence"/>
</dbReference>
<evidence type="ECO:0000256" key="1">
    <source>
        <dbReference type="ARBA" id="ARBA00022475"/>
    </source>
</evidence>
<keyword evidence="4" id="KW-0479">Metal-binding</keyword>
<dbReference type="GO" id="GO:0006508">
    <property type="term" value="P:proteolysis"/>
    <property type="evidence" value="ECO:0007669"/>
    <property type="project" value="UniProtKB-KW"/>
</dbReference>
<evidence type="ECO:0000256" key="10">
    <source>
        <dbReference type="RuleBase" id="RU003983"/>
    </source>
</evidence>
<dbReference type="PANTHER" id="PTHR43221:SF2">
    <property type="entry name" value="PROTEASE HTPX HOMOLOG"/>
    <property type="match status" value="1"/>
</dbReference>
<evidence type="ECO:0000313" key="13">
    <source>
        <dbReference type="EMBL" id="NEE04465.1"/>
    </source>
</evidence>
<feature type="transmembrane region" description="Helical" evidence="11">
    <location>
        <begin position="247"/>
        <end position="267"/>
    </location>
</feature>
<feature type="transmembrane region" description="Helical" evidence="11">
    <location>
        <begin position="44"/>
        <end position="63"/>
    </location>
</feature>
<evidence type="ECO:0000256" key="2">
    <source>
        <dbReference type="ARBA" id="ARBA00022670"/>
    </source>
</evidence>
<feature type="domain" description="Peptidase M48" evidence="12">
    <location>
        <begin position="78"/>
        <end position="171"/>
    </location>
</feature>
<comment type="caution">
    <text evidence="13">The sequence shown here is derived from an EMBL/GenBank/DDBJ whole genome shotgun (WGS) entry which is preliminary data.</text>
</comment>
<evidence type="ECO:0000313" key="14">
    <source>
        <dbReference type="Proteomes" id="UP000475214"/>
    </source>
</evidence>
<evidence type="ECO:0000256" key="5">
    <source>
        <dbReference type="ARBA" id="ARBA00022801"/>
    </source>
</evidence>
<keyword evidence="8 10" id="KW-0482">Metalloprotease</keyword>
<dbReference type="GO" id="GO:0004222">
    <property type="term" value="F:metalloendopeptidase activity"/>
    <property type="evidence" value="ECO:0007669"/>
    <property type="project" value="InterPro"/>
</dbReference>
<evidence type="ECO:0000256" key="3">
    <source>
        <dbReference type="ARBA" id="ARBA00022692"/>
    </source>
</evidence>
<keyword evidence="9 11" id="KW-0472">Membrane</keyword>
<proteinExistence type="inferred from homology"/>
<keyword evidence="1" id="KW-1003">Cell membrane</keyword>
<comment type="similarity">
    <text evidence="10">Belongs to the peptidase M48 family.</text>
</comment>
<evidence type="ECO:0000256" key="8">
    <source>
        <dbReference type="ARBA" id="ARBA00023049"/>
    </source>
</evidence>
<feature type="domain" description="Peptidase M48" evidence="12">
    <location>
        <begin position="227"/>
        <end position="355"/>
    </location>
</feature>
<feature type="transmembrane region" description="Helical" evidence="11">
    <location>
        <begin position="12"/>
        <end position="38"/>
    </location>
</feature>
<dbReference type="Gene3D" id="3.30.2010.10">
    <property type="entry name" value="Metalloproteases ('zincins'), catalytic domain"/>
    <property type="match status" value="1"/>
</dbReference>
<dbReference type="InterPro" id="IPR001915">
    <property type="entry name" value="Peptidase_M48"/>
</dbReference>
<organism evidence="13 14">
    <name type="scientific">Phytoactinopolyspora halotolerans</name>
    <dbReference type="NCBI Taxonomy" id="1981512"/>
    <lineage>
        <taxon>Bacteria</taxon>
        <taxon>Bacillati</taxon>
        <taxon>Actinomycetota</taxon>
        <taxon>Actinomycetes</taxon>
        <taxon>Jiangellales</taxon>
        <taxon>Jiangellaceae</taxon>
        <taxon>Phytoactinopolyspora</taxon>
    </lineage>
</organism>
<keyword evidence="6 10" id="KW-0862">Zinc</keyword>
<evidence type="ECO:0000256" key="4">
    <source>
        <dbReference type="ARBA" id="ARBA00022723"/>
    </source>
</evidence>
<evidence type="ECO:0000256" key="11">
    <source>
        <dbReference type="SAM" id="Phobius"/>
    </source>
</evidence>
<comment type="cofactor">
    <cofactor evidence="10">
        <name>Zn(2+)</name>
        <dbReference type="ChEBI" id="CHEBI:29105"/>
    </cofactor>
    <text evidence="10">Binds 1 zinc ion per subunit.</text>
</comment>
<dbReference type="Pfam" id="PF01435">
    <property type="entry name" value="Peptidase_M48"/>
    <property type="match status" value="2"/>
</dbReference>
<keyword evidence="2 10" id="KW-0645">Protease</keyword>
<dbReference type="RefSeq" id="WP_163745009.1">
    <property type="nucleotide sequence ID" value="NZ_JAAGOA010000034.1"/>
</dbReference>
<keyword evidence="3 11" id="KW-0812">Transmembrane</keyword>
<dbReference type="PANTHER" id="PTHR43221">
    <property type="entry name" value="PROTEASE HTPX"/>
    <property type="match status" value="1"/>
</dbReference>
<gene>
    <name evidence="13" type="ORF">G1H10_30285</name>
</gene>
<evidence type="ECO:0000256" key="7">
    <source>
        <dbReference type="ARBA" id="ARBA00022989"/>
    </source>
</evidence>
<dbReference type="EMBL" id="JAAGOA010000034">
    <property type="protein sequence ID" value="NEE04465.1"/>
    <property type="molecule type" value="Genomic_DNA"/>
</dbReference>
<feature type="transmembrane region" description="Helical" evidence="11">
    <location>
        <begin position="220"/>
        <end position="241"/>
    </location>
</feature>
<dbReference type="CDD" id="cd07329">
    <property type="entry name" value="M56_like"/>
    <property type="match status" value="1"/>
</dbReference>
<sequence>MDVRFKQAPIWPVLGAWLLLVATWFGYAAVCCLILHVIGVWWLPWWLGFTPVALAIAAGWMGWSDKTVPATVTPADDHEDARLYAVVERVAALFGRDVPSMMVIETDAPNSVVLEPDDAARPTLYVSRGLLERLDNEQLQTVVAHEFAHMTHRDAKVLAFARGTAMWVVVLPTLLFVAISYLEVPCCIVARCCGRPWSSSSERITEADLKEHPPRRRLPLMLAVPLLVAAWLVRVAVWIVLLTVGVAMLLAGFVLMLPGFAAANRLARRRELAADRAAADMTGAPATLAAALGTIEGGMHTAPSADLRSLASMSPLAIVPFARPAEEGHDDWMDRRLAWANRTHPPMHRRMDQLARLSRRMGAGASR</sequence>
<reference evidence="13 14" key="1">
    <citation type="submission" date="2020-02" db="EMBL/GenBank/DDBJ databases">
        <authorList>
            <person name="Li X.-J."/>
            <person name="Han X.-M."/>
        </authorList>
    </citation>
    <scope>NUCLEOTIDE SEQUENCE [LARGE SCALE GENOMIC DNA]</scope>
    <source>
        <strain evidence="13 14">CCTCC AB 2017055</strain>
    </source>
</reference>
<dbReference type="GO" id="GO:0046872">
    <property type="term" value="F:metal ion binding"/>
    <property type="evidence" value="ECO:0007669"/>
    <property type="project" value="UniProtKB-KW"/>
</dbReference>
<keyword evidence="7 11" id="KW-1133">Transmembrane helix</keyword>
<evidence type="ECO:0000259" key="12">
    <source>
        <dbReference type="Pfam" id="PF01435"/>
    </source>
</evidence>